<proteinExistence type="predicted"/>
<sequence>MVDIKLNGINYEVKKGLYTNGRLKLLLVNDETKELIDLSRNIDDAVFLNDNIGETSGRELFVNHIDGWNYERLLNELECSNLFEFDRWNQLSIQGNVKNNFNIYIGVEIKKETIKEMEVIQC</sequence>
<dbReference type="Proteomes" id="UP000665944">
    <property type="component" value="Unassembled WGS sequence"/>
</dbReference>
<dbReference type="AlphaFoldDB" id="A0A8X8GS72"/>
<accession>A0A8X8GS72</accession>
<protein>
    <submittedName>
        <fullName evidence="1">Uncharacterized protein</fullName>
    </submittedName>
</protein>
<organism evidence="1 2">
    <name type="scientific">Staphylococcus hominis</name>
    <dbReference type="NCBI Taxonomy" id="1290"/>
    <lineage>
        <taxon>Bacteria</taxon>
        <taxon>Bacillati</taxon>
        <taxon>Bacillota</taxon>
        <taxon>Bacilli</taxon>
        <taxon>Bacillales</taxon>
        <taxon>Staphylococcaceae</taxon>
        <taxon>Staphylococcus</taxon>
    </lineage>
</organism>
<comment type="caution">
    <text evidence="1">The sequence shown here is derived from an EMBL/GenBank/DDBJ whole genome shotgun (WGS) entry which is preliminary data.</text>
</comment>
<reference evidence="1 2" key="1">
    <citation type="submission" date="2022-06" db="EMBL/GenBank/DDBJ databases">
        <title>Staphylococcus hominis ShoR14 genome sequence.</title>
        <authorList>
            <person name="Yeo C.C."/>
            <person name="Chew C.H."/>
            <person name="Che Hamzah A.M."/>
            <person name="Al-Trad E.I."/>
        </authorList>
    </citation>
    <scope>NUCLEOTIDE SEQUENCE [LARGE SCALE GENOMIC DNA]</scope>
    <source>
        <strain evidence="1 2">ShoR14</strain>
    </source>
</reference>
<gene>
    <name evidence="1" type="ORF">J7T32_009640</name>
</gene>
<name>A0A8X8GS72_STAHO</name>
<evidence type="ECO:0000313" key="2">
    <source>
        <dbReference type="Proteomes" id="UP000665944"/>
    </source>
</evidence>
<dbReference type="RefSeq" id="WP_209244407.1">
    <property type="nucleotide sequence ID" value="NZ_JAGHKT020000016.1"/>
</dbReference>
<dbReference type="EMBL" id="JAGHKT020000016">
    <property type="protein sequence ID" value="MCM5673002.1"/>
    <property type="molecule type" value="Genomic_DNA"/>
</dbReference>
<keyword evidence="2" id="KW-1185">Reference proteome</keyword>
<evidence type="ECO:0000313" key="1">
    <source>
        <dbReference type="EMBL" id="MCM5673002.1"/>
    </source>
</evidence>